<dbReference type="EMBL" id="BKZW01000004">
    <property type="protein sequence ID" value="GER91956.1"/>
    <property type="molecule type" value="Genomic_DNA"/>
</dbReference>
<gene>
    <name evidence="3" type="ORF">KDW_61180</name>
</gene>
<dbReference type="RefSeq" id="WP_151759519.1">
    <property type="nucleotide sequence ID" value="NZ_BKZW01000004.1"/>
</dbReference>
<dbReference type="Pfam" id="PF13786">
    <property type="entry name" value="DUF4179"/>
    <property type="match status" value="1"/>
</dbReference>
<organism evidence="3 4">
    <name type="scientific">Dictyobacter vulcani</name>
    <dbReference type="NCBI Taxonomy" id="2607529"/>
    <lineage>
        <taxon>Bacteria</taxon>
        <taxon>Bacillati</taxon>
        <taxon>Chloroflexota</taxon>
        <taxon>Ktedonobacteria</taxon>
        <taxon>Ktedonobacterales</taxon>
        <taxon>Dictyobacteraceae</taxon>
        <taxon>Dictyobacter</taxon>
    </lineage>
</organism>
<keyword evidence="1" id="KW-0812">Transmembrane</keyword>
<protein>
    <recommendedName>
        <fullName evidence="2">DUF4179 domain-containing protein</fullName>
    </recommendedName>
</protein>
<feature type="domain" description="DUF4179" evidence="2">
    <location>
        <begin position="73"/>
        <end position="150"/>
    </location>
</feature>
<dbReference type="Proteomes" id="UP000326912">
    <property type="component" value="Unassembled WGS sequence"/>
</dbReference>
<evidence type="ECO:0000256" key="1">
    <source>
        <dbReference type="SAM" id="Phobius"/>
    </source>
</evidence>
<keyword evidence="4" id="KW-1185">Reference proteome</keyword>
<keyword evidence="1" id="KW-1133">Transmembrane helix</keyword>
<dbReference type="InterPro" id="IPR025436">
    <property type="entry name" value="DUF4179"/>
</dbReference>
<keyword evidence="1" id="KW-0472">Membrane</keyword>
<feature type="transmembrane region" description="Helical" evidence="1">
    <location>
        <begin position="69"/>
        <end position="92"/>
    </location>
</feature>
<sequence length="435" mass="48155">MNNKVPREKGFDMSTDHVMKQLEVIYQGNTPPAQLNWKHFKLQLQEPVVTNRQSWYSRMTFPLAGTRRLSLSLALSLCLVVVIICSSVVYAFGGLPVVLQDMFNWNPGTQALLAQQQMTTVNQVFESDGYKLTLQEGYADANQVIIGFSLTLPHPPGLNNEPGYWYLANNFENYRLTTSQGATLPLINANSFVAKKGDLVALLYNFDAATIAGKPDQQLALHLKIPVKCTDLYTCARTATFNFTLPFHAGHILIPQQAVNRNGKNLSLQKVVVAPSETRFYMHGFSLYDTIPSNFSTPTFTSKHFDLVLSNGKKTYTICTVMYNMCGAHDIPAFEAKQRSKDGYIIHTTINGIHIGITAGMGGVDAPLYMGNDHSVIGLTLPQALTNAHGSWTMTVTQTITQLTRVDDHGHPGYTPTGPYHADPSAKPWVFTVHL</sequence>
<reference evidence="3 4" key="1">
    <citation type="submission" date="2019-10" db="EMBL/GenBank/DDBJ databases">
        <title>Dictyobacter vulcani sp. nov., within the class Ktedonobacteria, isolated from soil of volcanic Mt. Zao.</title>
        <authorList>
            <person name="Zheng Y."/>
            <person name="Wang C.M."/>
            <person name="Sakai Y."/>
            <person name="Abe K."/>
            <person name="Yokota A."/>
            <person name="Yabe S."/>
        </authorList>
    </citation>
    <scope>NUCLEOTIDE SEQUENCE [LARGE SCALE GENOMIC DNA]</scope>
    <source>
        <strain evidence="3 4">W12</strain>
    </source>
</reference>
<comment type="caution">
    <text evidence="3">The sequence shown here is derived from an EMBL/GenBank/DDBJ whole genome shotgun (WGS) entry which is preliminary data.</text>
</comment>
<proteinExistence type="predicted"/>
<evidence type="ECO:0000313" key="3">
    <source>
        <dbReference type="EMBL" id="GER91956.1"/>
    </source>
</evidence>
<evidence type="ECO:0000313" key="4">
    <source>
        <dbReference type="Proteomes" id="UP000326912"/>
    </source>
</evidence>
<dbReference type="AlphaFoldDB" id="A0A5J4L3B5"/>
<evidence type="ECO:0000259" key="2">
    <source>
        <dbReference type="Pfam" id="PF13786"/>
    </source>
</evidence>
<accession>A0A5J4L3B5</accession>
<name>A0A5J4L3B5_9CHLR</name>